<feature type="compositionally biased region" description="Basic and acidic residues" evidence="1">
    <location>
        <begin position="98"/>
        <end position="108"/>
    </location>
</feature>
<feature type="compositionally biased region" description="Basic and acidic residues" evidence="1">
    <location>
        <begin position="214"/>
        <end position="230"/>
    </location>
</feature>
<evidence type="ECO:0000256" key="1">
    <source>
        <dbReference type="SAM" id="MobiDB-lite"/>
    </source>
</evidence>
<protein>
    <recommendedName>
        <fullName evidence="4">SHSP domain-containing protein</fullName>
    </recommendedName>
</protein>
<feature type="compositionally biased region" description="Polar residues" evidence="1">
    <location>
        <begin position="231"/>
        <end position="241"/>
    </location>
</feature>
<accession>A0A328DBL0</accession>
<dbReference type="Proteomes" id="UP000249390">
    <property type="component" value="Unassembled WGS sequence"/>
</dbReference>
<gene>
    <name evidence="2" type="ORF">DM860_009937</name>
</gene>
<feature type="region of interest" description="Disordered" evidence="1">
    <location>
        <begin position="87"/>
        <end position="280"/>
    </location>
</feature>
<dbReference type="EMBL" id="NQVE01000161">
    <property type="protein sequence ID" value="RAL43155.1"/>
    <property type="molecule type" value="Genomic_DNA"/>
</dbReference>
<comment type="caution">
    <text evidence="2">The sequence shown here is derived from an EMBL/GenBank/DDBJ whole genome shotgun (WGS) entry which is preliminary data.</text>
</comment>
<dbReference type="AlphaFoldDB" id="A0A328DBL0"/>
<keyword evidence="3" id="KW-1185">Reference proteome</keyword>
<proteinExistence type="predicted"/>
<dbReference type="CDD" id="cd00298">
    <property type="entry name" value="ACD_sHsps_p23-like"/>
    <property type="match status" value="1"/>
</dbReference>
<feature type="compositionally biased region" description="Basic residues" evidence="1">
    <location>
        <begin position="88"/>
        <end position="97"/>
    </location>
</feature>
<feature type="compositionally biased region" description="Basic and acidic residues" evidence="1">
    <location>
        <begin position="253"/>
        <end position="263"/>
    </location>
</feature>
<name>A0A328DBL0_9ASTE</name>
<feature type="compositionally biased region" description="Basic and acidic residues" evidence="1">
    <location>
        <begin position="193"/>
        <end position="203"/>
    </location>
</feature>
<reference evidence="2 3" key="1">
    <citation type="submission" date="2018-06" db="EMBL/GenBank/DDBJ databases">
        <title>The Genome of Cuscuta australis (Dodder) Provides Insight into the Evolution of Plant Parasitism.</title>
        <authorList>
            <person name="Liu H."/>
        </authorList>
    </citation>
    <scope>NUCLEOTIDE SEQUENCE [LARGE SCALE GENOMIC DNA]</scope>
    <source>
        <strain evidence="3">cv. Yunnan</strain>
        <tissue evidence="2">Vines</tissue>
    </source>
</reference>
<sequence length="280" mass="30971">MAQKNHEDLEFIPPSEIIGETGATARTVIKVYLPGFKIGELKVTHVQGCEPQQIRIAGKRPREGNIWIWFTTEFPIPPDCDAAACKSPMKRRSRKRVDKNNSQKDKQKLVIIMIKSQPMAQDTNNKKAEEPAAPKVKGKVGISEEEPKLEESRGQTSTTSQASAKVVAYPETREEESSEAVRGGSTSDPPPPKPRESNKKAEEQEGGEPVNQQEKGEAVTKEVPKPEEPTSHAQQAKQPNEVNGAKSETTTDDNQKEEGDAKNAVKRKGYECTFAETKLR</sequence>
<evidence type="ECO:0000313" key="2">
    <source>
        <dbReference type="EMBL" id="RAL43155.1"/>
    </source>
</evidence>
<organism evidence="2 3">
    <name type="scientific">Cuscuta australis</name>
    <dbReference type="NCBI Taxonomy" id="267555"/>
    <lineage>
        <taxon>Eukaryota</taxon>
        <taxon>Viridiplantae</taxon>
        <taxon>Streptophyta</taxon>
        <taxon>Embryophyta</taxon>
        <taxon>Tracheophyta</taxon>
        <taxon>Spermatophyta</taxon>
        <taxon>Magnoliopsida</taxon>
        <taxon>eudicotyledons</taxon>
        <taxon>Gunneridae</taxon>
        <taxon>Pentapetalae</taxon>
        <taxon>asterids</taxon>
        <taxon>lamiids</taxon>
        <taxon>Solanales</taxon>
        <taxon>Convolvulaceae</taxon>
        <taxon>Cuscuteae</taxon>
        <taxon>Cuscuta</taxon>
        <taxon>Cuscuta subgen. Grammica</taxon>
        <taxon>Cuscuta sect. Cleistogrammica</taxon>
    </lineage>
</organism>
<feature type="compositionally biased region" description="Polar residues" evidence="1">
    <location>
        <begin position="154"/>
        <end position="163"/>
    </location>
</feature>
<evidence type="ECO:0008006" key="4">
    <source>
        <dbReference type="Google" id="ProtNLM"/>
    </source>
</evidence>
<evidence type="ECO:0000313" key="3">
    <source>
        <dbReference type="Proteomes" id="UP000249390"/>
    </source>
</evidence>